<keyword evidence="1" id="KW-1133">Transmembrane helix</keyword>
<accession>A0A3B0WRI4</accession>
<organism evidence="2">
    <name type="scientific">hydrothermal vent metagenome</name>
    <dbReference type="NCBI Taxonomy" id="652676"/>
    <lineage>
        <taxon>unclassified sequences</taxon>
        <taxon>metagenomes</taxon>
        <taxon>ecological metagenomes</taxon>
    </lineage>
</organism>
<name>A0A3B0WRI4_9ZZZZ</name>
<feature type="transmembrane region" description="Helical" evidence="1">
    <location>
        <begin position="56"/>
        <end position="73"/>
    </location>
</feature>
<gene>
    <name evidence="2" type="ORF">MNBD_GAMMA11-901</name>
</gene>
<feature type="transmembrane region" description="Helical" evidence="1">
    <location>
        <begin position="12"/>
        <end position="36"/>
    </location>
</feature>
<evidence type="ECO:0000313" key="2">
    <source>
        <dbReference type="EMBL" id="VAW58638.1"/>
    </source>
</evidence>
<evidence type="ECO:0000256" key="1">
    <source>
        <dbReference type="SAM" id="Phobius"/>
    </source>
</evidence>
<sequence>MRIFCTCGLYRLLMFVFHYVVLLFLLFLEVTIFVLVHKNVTQTPIKAIDMIPRKGLKLNNFYISWIVWYYPVIPMT</sequence>
<proteinExistence type="predicted"/>
<reference evidence="2" key="1">
    <citation type="submission" date="2018-06" db="EMBL/GenBank/DDBJ databases">
        <authorList>
            <person name="Zhirakovskaya E."/>
        </authorList>
    </citation>
    <scope>NUCLEOTIDE SEQUENCE</scope>
</reference>
<keyword evidence="1" id="KW-0812">Transmembrane</keyword>
<keyword evidence="1" id="KW-0472">Membrane</keyword>
<dbReference type="EMBL" id="UOFG01000043">
    <property type="protein sequence ID" value="VAW58638.1"/>
    <property type="molecule type" value="Genomic_DNA"/>
</dbReference>
<protein>
    <submittedName>
        <fullName evidence="2">Uncharacterized protein</fullName>
    </submittedName>
</protein>
<dbReference type="AlphaFoldDB" id="A0A3B0WRI4"/>